<feature type="binding site" evidence="8">
    <location>
        <position position="514"/>
    </location>
    <ligand>
        <name>[Ni-4Fe-4S] cluster</name>
        <dbReference type="ChEBI" id="CHEBI:47739"/>
    </ligand>
</feature>
<dbReference type="HAMAP" id="MF_01137">
    <property type="entry name" value="CdhA"/>
    <property type="match status" value="1"/>
</dbReference>
<dbReference type="GO" id="GO:0051539">
    <property type="term" value="F:4 iron, 4 sulfur cluster binding"/>
    <property type="evidence" value="ECO:0007669"/>
    <property type="project" value="UniProtKB-KW"/>
</dbReference>
<dbReference type="EMBL" id="AM114193">
    <property type="protein sequence ID" value="CAJ35410.1"/>
    <property type="molecule type" value="Genomic_DNA"/>
</dbReference>
<dbReference type="InterPro" id="IPR004137">
    <property type="entry name" value="HCP/CODH"/>
</dbReference>
<feature type="domain" description="4Fe-4S ferredoxin-type" evidence="9">
    <location>
        <begin position="397"/>
        <end position="428"/>
    </location>
</feature>
<dbReference type="KEGG" id="rci:LRC456"/>
<dbReference type="NCBIfam" id="TIGR00314">
    <property type="entry name" value="cdhA"/>
    <property type="match status" value="1"/>
</dbReference>
<dbReference type="SUPFAM" id="SSF54862">
    <property type="entry name" value="4Fe-4S ferredoxins"/>
    <property type="match status" value="1"/>
</dbReference>
<dbReference type="SUPFAM" id="SSF56821">
    <property type="entry name" value="Prismane protein-like"/>
    <property type="match status" value="1"/>
</dbReference>
<feature type="binding site" evidence="8">
    <location>
        <position position="543"/>
    </location>
    <ligand>
        <name>[Ni-4Fe-4S] cluster</name>
        <dbReference type="ChEBI" id="CHEBI:47739"/>
    </ligand>
</feature>
<feature type="binding site" evidence="8">
    <location>
        <position position="318"/>
    </location>
    <ligand>
        <name>[Ni-4Fe-4S] cluster</name>
        <dbReference type="ChEBI" id="CHEBI:47739"/>
    </ligand>
</feature>
<keyword evidence="2 8" id="KW-0533">Nickel</keyword>
<feature type="binding site" evidence="8">
    <location>
        <position position="279"/>
    </location>
    <ligand>
        <name>[Ni-4Fe-4S] cluster</name>
        <dbReference type="ChEBI" id="CHEBI:47739"/>
    </ligand>
</feature>
<keyword evidence="7 8" id="KW-0411">Iron-sulfur</keyword>
<feature type="binding site" evidence="8">
    <location>
        <position position="76"/>
    </location>
    <ligand>
        <name>[4Fe-4S] cluster</name>
        <dbReference type="ChEBI" id="CHEBI:49883"/>
        <label>1</label>
        <note>ligand shared between dimeric partners</note>
    </ligand>
</feature>
<feature type="binding site" evidence="8">
    <location>
        <position position="411"/>
    </location>
    <ligand>
        <name>[4Fe-4S] cluster</name>
        <dbReference type="ChEBI" id="CHEBI:49883"/>
        <label>3</label>
    </ligand>
</feature>
<name>Q0W883_METAR</name>
<evidence type="ECO:0000256" key="7">
    <source>
        <dbReference type="ARBA" id="ARBA00023014"/>
    </source>
</evidence>
<keyword evidence="5 8" id="KW-0560">Oxidoreductase</keyword>
<feature type="domain" description="4Fe-4S ferredoxin-type" evidence="9">
    <location>
        <begin position="436"/>
        <end position="466"/>
    </location>
</feature>
<comment type="cofactor">
    <cofactor evidence="8">
        <name>[Ni-4Fe-4S] cluster</name>
        <dbReference type="ChEBI" id="CHEBI:47739"/>
    </cofactor>
    <text evidence="8">Binds 2 [Ni-4Fe-4S] clusters per heterotetramer.</text>
</comment>
<dbReference type="Pfam" id="PF03063">
    <property type="entry name" value="Prismane"/>
    <property type="match status" value="2"/>
</dbReference>
<proteinExistence type="inferred from homology"/>
<dbReference type="InterPro" id="IPR017900">
    <property type="entry name" value="4Fe4S_Fe_S_CS"/>
</dbReference>
<feature type="binding site" evidence="8">
    <location>
        <position position="578"/>
    </location>
    <ligand>
        <name>[Ni-4Fe-4S] cluster</name>
        <dbReference type="ChEBI" id="CHEBI:47739"/>
    </ligand>
</feature>
<evidence type="ECO:0000259" key="9">
    <source>
        <dbReference type="PROSITE" id="PS51379"/>
    </source>
</evidence>
<dbReference type="RefSeq" id="WP_012037082.1">
    <property type="nucleotide sequence ID" value="NC_009464.1"/>
</dbReference>
<dbReference type="PROSITE" id="PS51379">
    <property type="entry name" value="4FE4S_FER_2"/>
    <property type="match status" value="2"/>
</dbReference>
<dbReference type="GO" id="GO:0016151">
    <property type="term" value="F:nickel cation binding"/>
    <property type="evidence" value="ECO:0007669"/>
    <property type="project" value="UniProtKB-UniRule"/>
</dbReference>
<dbReference type="EC" id="1.2.7.4" evidence="8"/>
<dbReference type="GO" id="GO:0005506">
    <property type="term" value="F:iron ion binding"/>
    <property type="evidence" value="ECO:0007669"/>
    <property type="project" value="UniProtKB-UniRule"/>
</dbReference>
<feature type="binding site" evidence="8">
    <location>
        <position position="93"/>
    </location>
    <ligand>
        <name>[4Fe-4S] cluster</name>
        <dbReference type="ChEBI" id="CHEBI:49883"/>
        <label>2</label>
    </ligand>
</feature>
<comment type="domain">
    <text evidence="8">Cluster B is an all-cysteinyl-liganded 4Fe-4S cluster; cluster C is a mixed Ni-Fe-S cluster which is the active site of CO oxidation. Cluster D is also an all-cysteinyl-liganded 4Fe-4S cluster that bridges the two subunits of the CODH dimer. Contains two additional 4Fe-4S clusters, dubbed E and F, that probably transport electrons from ferredoxin to the B cluster.</text>
</comment>
<evidence type="ECO:0000256" key="2">
    <source>
        <dbReference type="ARBA" id="ARBA00022596"/>
    </source>
</evidence>
<dbReference type="InterPro" id="IPR011254">
    <property type="entry name" value="Prismane-like_sf"/>
</dbReference>
<dbReference type="PANTHER" id="PTHR30109">
    <property type="entry name" value="HYDROXYLAMINE REDUCTASE"/>
    <property type="match status" value="1"/>
</dbReference>
<keyword evidence="11" id="KW-1185">Reference proteome</keyword>
<feature type="binding site" evidence="8">
    <location>
        <position position="414"/>
    </location>
    <ligand>
        <name>[4Fe-4S] cluster</name>
        <dbReference type="ChEBI" id="CHEBI:49883"/>
        <label>3</label>
    </ligand>
</feature>
<feature type="binding site" evidence="8">
    <location>
        <position position="251"/>
    </location>
    <ligand>
        <name>[Ni-4Fe-4S] cluster</name>
        <dbReference type="ChEBI" id="CHEBI:47739"/>
    </ligand>
</feature>
<evidence type="ECO:0000256" key="4">
    <source>
        <dbReference type="ARBA" id="ARBA00022737"/>
    </source>
</evidence>
<evidence type="ECO:0000256" key="8">
    <source>
        <dbReference type="HAMAP-Rule" id="MF_01137"/>
    </source>
</evidence>
<dbReference type="STRING" id="351160.LRC456"/>
<dbReference type="GO" id="GO:0050418">
    <property type="term" value="F:hydroxylamine reductase activity"/>
    <property type="evidence" value="ECO:0007669"/>
    <property type="project" value="TreeGrafter"/>
</dbReference>
<feature type="binding site" evidence="8">
    <location>
        <position position="78"/>
    </location>
    <ligand>
        <name>[4Fe-4S] cluster</name>
        <dbReference type="ChEBI" id="CHEBI:49883"/>
        <label>2</label>
    </ligand>
</feature>
<keyword evidence="3 8" id="KW-0479">Metal-binding</keyword>
<protein>
    <recommendedName>
        <fullName evidence="8">Acetyl-CoA decarbonylase/synthase complex subunit alpha</fullName>
        <shortName evidence="8">ACDS complex subunit alpha</shortName>
        <ecNumber evidence="8">1.2.7.4</ecNumber>
    </recommendedName>
    <alternativeName>
        <fullName evidence="8">ACDS complex carbon monoxide dehydrogenase subunit alpha</fullName>
        <shortName evidence="8">ACDS CODH subunit alpha</shortName>
    </alternativeName>
</protein>
<dbReference type="InterPro" id="IPR017896">
    <property type="entry name" value="4Fe4S_Fe-S-bd"/>
</dbReference>
<comment type="cofactor">
    <cofactor evidence="8">
        <name>[4Fe-4S] cluster</name>
        <dbReference type="ChEBI" id="CHEBI:49883"/>
    </cofactor>
    <text evidence="8">Binds 7 [4Fe-4S] clusters per heterotetramer.</text>
</comment>
<comment type="catalytic activity">
    <reaction evidence="8">
        <text>CO + 2 oxidized [2Fe-2S]-[ferredoxin] + H2O = 2 reduced [2Fe-2S]-[ferredoxin] + CO2 + 2 H(+)</text>
        <dbReference type="Rhea" id="RHEA:21040"/>
        <dbReference type="Rhea" id="RHEA-COMP:10000"/>
        <dbReference type="Rhea" id="RHEA-COMP:10001"/>
        <dbReference type="ChEBI" id="CHEBI:15377"/>
        <dbReference type="ChEBI" id="CHEBI:15378"/>
        <dbReference type="ChEBI" id="CHEBI:16526"/>
        <dbReference type="ChEBI" id="CHEBI:17245"/>
        <dbReference type="ChEBI" id="CHEBI:33737"/>
        <dbReference type="ChEBI" id="CHEBI:33738"/>
        <dbReference type="EC" id="1.2.7.4"/>
    </reaction>
</comment>
<reference evidence="10 11" key="1">
    <citation type="journal article" date="2006" name="Science">
        <title>Genome of rice cluster I archaea -- the key methane producers in the rice rhizosphere.</title>
        <authorList>
            <person name="Erkel C."/>
            <person name="Kube M."/>
            <person name="Reinhardt R."/>
            <person name="Liesack W."/>
        </authorList>
    </citation>
    <scope>NUCLEOTIDE SEQUENCE [LARGE SCALE GENOMIC DNA]</scope>
    <source>
        <strain evidence="11">DSM 22066 / NBRC 105507 / MRE50</strain>
    </source>
</reference>
<dbReference type="InterPro" id="IPR016099">
    <property type="entry name" value="Prismane-like_a/b-sand"/>
</dbReference>
<feature type="binding site" evidence="8">
    <location>
        <position position="72"/>
    </location>
    <ligand>
        <name>[4Fe-4S] cluster</name>
        <dbReference type="ChEBI" id="CHEBI:49883"/>
        <label>1</label>
        <note>ligand shared between dimeric partners</note>
    </ligand>
</feature>
<organism evidence="10 11">
    <name type="scientific">Methanocella arvoryzae (strain DSM 22066 / NBRC 105507 / MRE50)</name>
    <dbReference type="NCBI Taxonomy" id="351160"/>
    <lineage>
        <taxon>Archaea</taxon>
        <taxon>Methanobacteriati</taxon>
        <taxon>Methanobacteriota</taxon>
        <taxon>Stenosarchaea group</taxon>
        <taxon>Methanomicrobia</taxon>
        <taxon>Methanocellales</taxon>
        <taxon>Methanocellaceae</taxon>
        <taxon>Methanocella</taxon>
    </lineage>
</organism>
<dbReference type="GeneID" id="5143897"/>
<feature type="binding site" evidence="8">
    <location>
        <position position="449"/>
    </location>
    <ligand>
        <name>[4Fe-4S] cluster</name>
        <dbReference type="ChEBI" id="CHEBI:49883"/>
        <label>4</label>
    </ligand>
</feature>
<sequence length="773" mass="83737">MISLDLKDLNFRFKELESELGRIKEFEVSVGRIAPQNWEEKVGPTPFPSMTALRGWDRKLLGRYRPFYMPYCDVCCICTAGKCDLTGDRRGACGIQMAAQQSRMVLIATCIGAATHVSHARELVTHLISRYGSGHPLDVGGLSTEVEAPLTRLVCGLKPEKLGDLDEVLDYLEKEITGLLATAHTGQEGDCLDFESKVFHSGMLDLVGLEVADIAQISALEYPKAEPDAPLAELGMGTIDQSMPVILVVGHNVLPSVSIIEYLKEQGLTGQVEVTGICCTAIDATRYSQSAKIVGPLSWQIKYIRSGIPDVIVTDEQCIRTDVLFEAEKIGSRVIATSEKNCMGLPDRTGDPADAIVADLETGKAAGALVLDPEKAGKIAVRVARSVAPARRNKVSTPPNIADMARACTDCKQCRRACPNDLPVPGAIRAVAARDLAPIGEVYDRCNGCVRCEQACPKKIPVYSVMTAAAAHKTRDEKFKIRVGRGAIQDVEIRQVGGPIVLGEIPGVIAFAGCANYPNGGKEVAEMCLEFARRRFIAVTSGCAAMSISMYRDEEGKTPYEQHPGDFDAGGIVNVGSCVSNAHIAGAAVKIASIFARRSLRGNFEEIADYVYNRVGAVGVVWGAMSQKAAAIAMGFVRLGIPVIVGPHGSKYRRMLLGRADREEDWYTSDPGTGEQVYAGPVPEHLFIAAETKEEAMVLAAKLCMRPNDTGKGRAIKLTHYIDLHRRVLGTIPEDLPLFVRSMSDVPITMKEEISRVLQQAGWQERKAPGQRP</sequence>
<dbReference type="PROSITE" id="PS00198">
    <property type="entry name" value="4FE4S_FER_1"/>
    <property type="match status" value="2"/>
</dbReference>
<dbReference type="Gene3D" id="1.10.8.190">
    <property type="entry name" value="Carbon monoxide dehydrogenase alpha subunit. Chain M, domain 1"/>
    <property type="match status" value="1"/>
</dbReference>
<dbReference type="PANTHER" id="PTHR30109:SF6">
    <property type="entry name" value="ACETYL-COA DECARBONYLASE_SYNTHASE COMPLEX SUBUNIT ALPHA"/>
    <property type="match status" value="1"/>
</dbReference>
<dbReference type="GO" id="GO:0042542">
    <property type="term" value="P:response to hydrogen peroxide"/>
    <property type="evidence" value="ECO:0007669"/>
    <property type="project" value="TreeGrafter"/>
</dbReference>
<feature type="binding site" evidence="8">
    <location>
        <position position="116"/>
    </location>
    <ligand>
        <name>CO</name>
        <dbReference type="ChEBI" id="CHEBI:17245"/>
    </ligand>
</feature>
<evidence type="ECO:0000256" key="5">
    <source>
        <dbReference type="ARBA" id="ARBA00023002"/>
    </source>
</evidence>
<feature type="binding site" evidence="8">
    <location>
        <position position="408"/>
    </location>
    <ligand>
        <name>[4Fe-4S] cluster</name>
        <dbReference type="ChEBI" id="CHEBI:49883"/>
        <label>3</label>
    </ligand>
</feature>
<evidence type="ECO:0000313" key="10">
    <source>
        <dbReference type="EMBL" id="CAJ35410.1"/>
    </source>
</evidence>
<comment type="function">
    <text evidence="8">Part of the ACDS complex that catalyzes the reversible cleavage of acetyl-CoA, allowing autotrophic growth from CO(2). The alpha-epsilon subcomponent functions as a carbon monoxide dehydrogenase.</text>
</comment>
<keyword evidence="4" id="KW-0677">Repeat</keyword>
<feature type="binding site" evidence="8">
    <location>
        <position position="83"/>
    </location>
    <ligand>
        <name>[4Fe-4S] cluster</name>
        <dbReference type="ChEBI" id="CHEBI:49883"/>
        <label>2</label>
    </ligand>
</feature>
<dbReference type="GO" id="GO:0043885">
    <property type="term" value="F:anaerobic carbon-monoxide dehydrogenase activity"/>
    <property type="evidence" value="ECO:0007669"/>
    <property type="project" value="UniProtKB-UniRule"/>
</dbReference>
<evidence type="ECO:0000313" key="11">
    <source>
        <dbReference type="Proteomes" id="UP000000663"/>
    </source>
</evidence>
<feature type="binding site" evidence="8">
    <location>
        <position position="452"/>
    </location>
    <ligand>
        <name>[4Fe-4S] cluster</name>
        <dbReference type="ChEBI" id="CHEBI:49883"/>
        <label>4</label>
    </ligand>
</feature>
<evidence type="ECO:0000256" key="6">
    <source>
        <dbReference type="ARBA" id="ARBA00023004"/>
    </source>
</evidence>
<comment type="similarity">
    <text evidence="8">Belongs to the Ni-containing carbon monoxide dehydrogenase family.</text>
</comment>
<feature type="binding site" evidence="8">
    <location>
        <position position="75"/>
    </location>
    <ligand>
        <name>[4Fe-4S] cluster</name>
        <dbReference type="ChEBI" id="CHEBI:49883"/>
        <label>2</label>
    </ligand>
</feature>
<dbReference type="GO" id="GO:0004601">
    <property type="term" value="F:peroxidase activity"/>
    <property type="evidence" value="ECO:0007669"/>
    <property type="project" value="TreeGrafter"/>
</dbReference>
<keyword evidence="1 8" id="KW-0004">4Fe-4S</keyword>
<gene>
    <name evidence="8 10" type="primary">cdhA</name>
    <name evidence="10" type="ORF">LRC456</name>
</gene>
<dbReference type="Gene3D" id="3.40.50.2030">
    <property type="match status" value="2"/>
</dbReference>
<evidence type="ECO:0000256" key="1">
    <source>
        <dbReference type="ARBA" id="ARBA00022485"/>
    </source>
</evidence>
<dbReference type="Proteomes" id="UP000000663">
    <property type="component" value="Chromosome"/>
</dbReference>
<feature type="binding site" evidence="8">
    <location>
        <position position="446"/>
    </location>
    <ligand>
        <name>[4Fe-4S] cluster</name>
        <dbReference type="ChEBI" id="CHEBI:49883"/>
        <label>4</label>
    </ligand>
</feature>
<comment type="subunit">
    <text evidence="8">Heterotetramer of two alpha and two epsilon subunits. The ACDS complex is made up of alpha, epsilon, beta, gamma and delta subunits with a probable stoichiometry of (alpha(2)epsilon(2))(4)-beta(8)-(gamma(1)delta(1))(8).</text>
</comment>
<feature type="binding site" evidence="8">
    <location>
        <position position="456"/>
    </location>
    <ligand>
        <name>[4Fe-4S] cluster</name>
        <dbReference type="ChEBI" id="CHEBI:49883"/>
        <label>3</label>
    </ligand>
</feature>
<evidence type="ECO:0000256" key="3">
    <source>
        <dbReference type="ARBA" id="ARBA00022723"/>
    </source>
</evidence>
<dbReference type="PATRIC" id="fig|351160.9.peg.2832"/>
<accession>Q0W883</accession>
<keyword evidence="6 8" id="KW-0408">Iron</keyword>
<dbReference type="InterPro" id="IPR004460">
    <property type="entry name" value="CdhA"/>
</dbReference>
<dbReference type="Gene3D" id="3.30.70.20">
    <property type="match status" value="1"/>
</dbReference>
<dbReference type="GO" id="GO:0006084">
    <property type="term" value="P:acetyl-CoA metabolic process"/>
    <property type="evidence" value="ECO:0007669"/>
    <property type="project" value="InterPro"/>
</dbReference>
<dbReference type="eggNOG" id="arCOG02428">
    <property type="taxonomic scope" value="Archaea"/>
</dbReference>
<dbReference type="AlphaFoldDB" id="Q0W883"/>
<feature type="binding site" evidence="8">
    <location>
        <position position="418"/>
    </location>
    <ligand>
        <name>[4Fe-4S] cluster</name>
        <dbReference type="ChEBI" id="CHEBI:49883"/>
        <label>4</label>
    </ligand>
</feature>